<evidence type="ECO:0000313" key="2">
    <source>
        <dbReference type="Proteomes" id="UP000552700"/>
    </source>
</evidence>
<comment type="caution">
    <text evidence="1">The sequence shown here is derived from an EMBL/GenBank/DDBJ whole genome shotgun (WGS) entry which is preliminary data.</text>
</comment>
<dbReference type="AlphaFoldDB" id="A0A841IXU1"/>
<protein>
    <submittedName>
        <fullName evidence="1">Uncharacterized protein</fullName>
    </submittedName>
</protein>
<proteinExistence type="predicted"/>
<gene>
    <name evidence="1" type="ORF">FHS92_000659</name>
</gene>
<organism evidence="1 2">
    <name type="scientific">Sphingobium subterraneum</name>
    <dbReference type="NCBI Taxonomy" id="627688"/>
    <lineage>
        <taxon>Bacteria</taxon>
        <taxon>Pseudomonadati</taxon>
        <taxon>Pseudomonadota</taxon>
        <taxon>Alphaproteobacteria</taxon>
        <taxon>Sphingomonadales</taxon>
        <taxon>Sphingomonadaceae</taxon>
        <taxon>Sphingobium</taxon>
    </lineage>
</organism>
<accession>A0A841IXU1</accession>
<reference evidence="1 2" key="1">
    <citation type="submission" date="2020-08" db="EMBL/GenBank/DDBJ databases">
        <title>Genomic Encyclopedia of Type Strains, Phase IV (KMG-IV): sequencing the most valuable type-strain genomes for metagenomic binning, comparative biology and taxonomic classification.</title>
        <authorList>
            <person name="Goeker M."/>
        </authorList>
    </citation>
    <scope>NUCLEOTIDE SEQUENCE [LARGE SCALE GENOMIC DNA]</scope>
    <source>
        <strain evidence="1 2">DSM 102255</strain>
    </source>
</reference>
<evidence type="ECO:0000313" key="1">
    <source>
        <dbReference type="EMBL" id="MBB6122952.1"/>
    </source>
</evidence>
<sequence>MATDKHHQRGTAPDWTIIRTSALGIAMSDGE</sequence>
<keyword evidence="2" id="KW-1185">Reference proteome</keyword>
<dbReference type="EMBL" id="JACIJP010000001">
    <property type="protein sequence ID" value="MBB6122952.1"/>
    <property type="molecule type" value="Genomic_DNA"/>
</dbReference>
<name>A0A841IXU1_9SPHN</name>
<dbReference type="Proteomes" id="UP000552700">
    <property type="component" value="Unassembled WGS sequence"/>
</dbReference>